<dbReference type="EMBL" id="JAAALK010000283">
    <property type="protein sequence ID" value="KAG8070781.1"/>
    <property type="molecule type" value="Genomic_DNA"/>
</dbReference>
<evidence type="ECO:0000313" key="3">
    <source>
        <dbReference type="Proteomes" id="UP000729402"/>
    </source>
</evidence>
<sequence length="136" mass="15383">MQEISLLAQTLTLNTVASLLLPHAAANLSCTDASDPNYCFFFVFVISGGDPSCYRCLRPMGRPEHGRRSTSYKDVDLLDCFPFAVDCASLADTFMEMLRINCTVSTSRSQTHFILSEYLMQRDQRLNLDEAYYTLK</sequence>
<name>A0A8J5S8A3_ZIZPA</name>
<evidence type="ECO:0000256" key="1">
    <source>
        <dbReference type="SAM" id="SignalP"/>
    </source>
</evidence>
<protein>
    <submittedName>
        <fullName evidence="2">Uncharacterized protein</fullName>
    </submittedName>
</protein>
<proteinExistence type="predicted"/>
<gene>
    <name evidence="2" type="ORF">GUJ93_ZPchr0006g41564</name>
</gene>
<organism evidence="2 3">
    <name type="scientific">Zizania palustris</name>
    <name type="common">Northern wild rice</name>
    <dbReference type="NCBI Taxonomy" id="103762"/>
    <lineage>
        <taxon>Eukaryota</taxon>
        <taxon>Viridiplantae</taxon>
        <taxon>Streptophyta</taxon>
        <taxon>Embryophyta</taxon>
        <taxon>Tracheophyta</taxon>
        <taxon>Spermatophyta</taxon>
        <taxon>Magnoliopsida</taxon>
        <taxon>Liliopsida</taxon>
        <taxon>Poales</taxon>
        <taxon>Poaceae</taxon>
        <taxon>BOP clade</taxon>
        <taxon>Oryzoideae</taxon>
        <taxon>Oryzeae</taxon>
        <taxon>Zizaniinae</taxon>
        <taxon>Zizania</taxon>
    </lineage>
</organism>
<reference evidence="2" key="1">
    <citation type="journal article" date="2021" name="bioRxiv">
        <title>Whole Genome Assembly and Annotation of Northern Wild Rice, Zizania palustris L., Supports a Whole Genome Duplication in the Zizania Genus.</title>
        <authorList>
            <person name="Haas M."/>
            <person name="Kono T."/>
            <person name="Macchietto M."/>
            <person name="Millas R."/>
            <person name="McGilp L."/>
            <person name="Shao M."/>
            <person name="Duquette J."/>
            <person name="Hirsch C.N."/>
            <person name="Kimball J."/>
        </authorList>
    </citation>
    <scope>NUCLEOTIDE SEQUENCE</scope>
    <source>
        <tissue evidence="2">Fresh leaf tissue</tissue>
    </source>
</reference>
<evidence type="ECO:0000313" key="2">
    <source>
        <dbReference type="EMBL" id="KAG8070781.1"/>
    </source>
</evidence>
<keyword evidence="3" id="KW-1185">Reference proteome</keyword>
<feature type="signal peptide" evidence="1">
    <location>
        <begin position="1"/>
        <end position="26"/>
    </location>
</feature>
<dbReference type="AlphaFoldDB" id="A0A8J5S8A3"/>
<dbReference type="OrthoDB" id="1676350at2759"/>
<reference evidence="2" key="2">
    <citation type="submission" date="2021-02" db="EMBL/GenBank/DDBJ databases">
        <authorList>
            <person name="Kimball J.A."/>
            <person name="Haas M.W."/>
            <person name="Macchietto M."/>
            <person name="Kono T."/>
            <person name="Duquette J."/>
            <person name="Shao M."/>
        </authorList>
    </citation>
    <scope>NUCLEOTIDE SEQUENCE</scope>
    <source>
        <tissue evidence="2">Fresh leaf tissue</tissue>
    </source>
</reference>
<dbReference type="Proteomes" id="UP000729402">
    <property type="component" value="Unassembled WGS sequence"/>
</dbReference>
<feature type="chain" id="PRO_5035200614" evidence="1">
    <location>
        <begin position="27"/>
        <end position="136"/>
    </location>
</feature>
<comment type="caution">
    <text evidence="2">The sequence shown here is derived from an EMBL/GenBank/DDBJ whole genome shotgun (WGS) entry which is preliminary data.</text>
</comment>
<keyword evidence="1" id="KW-0732">Signal</keyword>
<accession>A0A8J5S8A3</accession>